<dbReference type="EMBL" id="CAMKVN010001658">
    <property type="protein sequence ID" value="CAI2177348.1"/>
    <property type="molecule type" value="Genomic_DNA"/>
</dbReference>
<protein>
    <submittedName>
        <fullName evidence="2">9364_t:CDS:1</fullName>
    </submittedName>
</protein>
<proteinExistence type="predicted"/>
<gene>
    <name evidence="2" type="ORF">FWILDA_LOCUS8044</name>
</gene>
<organism evidence="2 3">
    <name type="scientific">Funneliformis geosporum</name>
    <dbReference type="NCBI Taxonomy" id="1117311"/>
    <lineage>
        <taxon>Eukaryota</taxon>
        <taxon>Fungi</taxon>
        <taxon>Fungi incertae sedis</taxon>
        <taxon>Mucoromycota</taxon>
        <taxon>Glomeromycotina</taxon>
        <taxon>Glomeromycetes</taxon>
        <taxon>Glomerales</taxon>
        <taxon>Glomeraceae</taxon>
        <taxon>Funneliformis</taxon>
    </lineage>
</organism>
<evidence type="ECO:0000313" key="2">
    <source>
        <dbReference type="EMBL" id="CAI2177348.1"/>
    </source>
</evidence>
<accession>A0A9W4WPW2</accession>
<evidence type="ECO:0000313" key="3">
    <source>
        <dbReference type="Proteomes" id="UP001153678"/>
    </source>
</evidence>
<dbReference type="AlphaFoldDB" id="A0A9W4WPW2"/>
<comment type="caution">
    <text evidence="2">The sequence shown here is derived from an EMBL/GenBank/DDBJ whole genome shotgun (WGS) entry which is preliminary data.</text>
</comment>
<evidence type="ECO:0000256" key="1">
    <source>
        <dbReference type="SAM" id="MobiDB-lite"/>
    </source>
</evidence>
<feature type="region of interest" description="Disordered" evidence="1">
    <location>
        <begin position="43"/>
        <end position="63"/>
    </location>
</feature>
<sequence length="63" mass="7257">MTYIHCSQSIAWLGNPRVTLQEAVEARPRKAVFLTRYRRPPSRRASLKAQQSWQVPLKSNSSC</sequence>
<reference evidence="2" key="1">
    <citation type="submission" date="2022-08" db="EMBL/GenBank/DDBJ databases">
        <authorList>
            <person name="Kallberg Y."/>
            <person name="Tangrot J."/>
            <person name="Rosling A."/>
        </authorList>
    </citation>
    <scope>NUCLEOTIDE SEQUENCE</scope>
    <source>
        <strain evidence="2">Wild A</strain>
    </source>
</reference>
<keyword evidence="3" id="KW-1185">Reference proteome</keyword>
<name>A0A9W4WPW2_9GLOM</name>
<feature type="compositionally biased region" description="Polar residues" evidence="1">
    <location>
        <begin position="48"/>
        <end position="63"/>
    </location>
</feature>
<dbReference type="Proteomes" id="UP001153678">
    <property type="component" value="Unassembled WGS sequence"/>
</dbReference>